<sequence length="374" mass="41210">MLRVWSPAVGFANFVLLLFVPLCACDPSLVVVTYMNEASSLFGFLQVSASAHGLYPQILGYGEKAWWPEGLGAKINALAAFVRTVRDTDIVLFVDAFDVMVFAGKEEIVGKFEALEKSRQRSLFFNAERQCFPPFDDICTDDYPDSPNSNWRFLNSGVFIGRGGAMLRMLANEVPDSMPGGDQSFYQRYFLTNRDLVGLDTDCSLVCATQGVGESFGLELQDGRLARTSTDGPAVVHFVSTAHWANWQHGEPTSDVLQVFQQLYPEQKKRLFDVVEFVSRVGGTHTKRILNLRGDARVPYFAIMRASLCFNCLVLGSGSRECIFAGSWFGETCAASSVALVFLLSAIASALPLLRMSRRHAALVCDSGKVDKVV</sequence>
<accession>A0A7S1FDR2</accession>
<evidence type="ECO:0000256" key="2">
    <source>
        <dbReference type="SAM" id="SignalP"/>
    </source>
</evidence>
<dbReference type="EMBL" id="HBFQ01047624">
    <property type="protein sequence ID" value="CAD8859599.1"/>
    <property type="molecule type" value="Transcribed_RNA"/>
</dbReference>
<dbReference type="AlphaFoldDB" id="A0A7S1FDR2"/>
<gene>
    <name evidence="4" type="ORF">NSCI0253_LOCUS33953</name>
</gene>
<dbReference type="InterPro" id="IPR057589">
    <property type="entry name" value="GT_PLOD"/>
</dbReference>
<feature type="transmembrane region" description="Helical" evidence="1">
    <location>
        <begin position="334"/>
        <end position="354"/>
    </location>
</feature>
<dbReference type="Pfam" id="PF25342">
    <property type="entry name" value="GT_PLOD"/>
    <property type="match status" value="1"/>
</dbReference>
<keyword evidence="2" id="KW-0732">Signal</keyword>
<proteinExistence type="predicted"/>
<protein>
    <recommendedName>
        <fullName evidence="3">PLOD1-3-like GT domain-containing protein</fullName>
    </recommendedName>
</protein>
<dbReference type="CDD" id="cd22997">
    <property type="entry name" value="GT_LH"/>
    <property type="match status" value="1"/>
</dbReference>
<feature type="signal peptide" evidence="2">
    <location>
        <begin position="1"/>
        <end position="25"/>
    </location>
</feature>
<evidence type="ECO:0000313" key="4">
    <source>
        <dbReference type="EMBL" id="CAD8859599.1"/>
    </source>
</evidence>
<evidence type="ECO:0000256" key="1">
    <source>
        <dbReference type="SAM" id="Phobius"/>
    </source>
</evidence>
<evidence type="ECO:0000259" key="3">
    <source>
        <dbReference type="Pfam" id="PF25342"/>
    </source>
</evidence>
<keyword evidence="1" id="KW-0472">Membrane</keyword>
<name>A0A7S1FDR2_NOCSC</name>
<feature type="chain" id="PRO_5030641006" description="PLOD1-3-like GT domain-containing protein" evidence="2">
    <location>
        <begin position="26"/>
        <end position="374"/>
    </location>
</feature>
<keyword evidence="1" id="KW-1133">Transmembrane helix</keyword>
<organism evidence="4">
    <name type="scientific">Noctiluca scintillans</name>
    <name type="common">Sea sparkle</name>
    <name type="synonym">Red tide dinoflagellate</name>
    <dbReference type="NCBI Taxonomy" id="2966"/>
    <lineage>
        <taxon>Eukaryota</taxon>
        <taxon>Sar</taxon>
        <taxon>Alveolata</taxon>
        <taxon>Dinophyceae</taxon>
        <taxon>Noctilucales</taxon>
        <taxon>Noctilucaceae</taxon>
        <taxon>Noctiluca</taxon>
    </lineage>
</organism>
<feature type="domain" description="PLOD1-3-like GT" evidence="3">
    <location>
        <begin position="28"/>
        <end position="237"/>
    </location>
</feature>
<reference evidence="4" key="1">
    <citation type="submission" date="2021-01" db="EMBL/GenBank/DDBJ databases">
        <authorList>
            <person name="Corre E."/>
            <person name="Pelletier E."/>
            <person name="Niang G."/>
            <person name="Scheremetjew M."/>
            <person name="Finn R."/>
            <person name="Kale V."/>
            <person name="Holt S."/>
            <person name="Cochrane G."/>
            <person name="Meng A."/>
            <person name="Brown T."/>
            <person name="Cohen L."/>
        </authorList>
    </citation>
    <scope>NUCLEOTIDE SEQUENCE</scope>
</reference>
<keyword evidence="1" id="KW-0812">Transmembrane</keyword>